<dbReference type="InterPro" id="IPR037066">
    <property type="entry name" value="Plug_dom_sf"/>
</dbReference>
<dbReference type="PANTHER" id="PTHR47234">
    <property type="match status" value="1"/>
</dbReference>
<dbReference type="InterPro" id="IPR036942">
    <property type="entry name" value="Beta-barrel_TonB_sf"/>
</dbReference>
<evidence type="ECO:0000259" key="10">
    <source>
        <dbReference type="Pfam" id="PF00593"/>
    </source>
</evidence>
<comment type="similarity">
    <text evidence="8 9">Belongs to the TonB-dependent receptor family.</text>
</comment>
<feature type="domain" description="TonB-dependent receptor plug" evidence="11">
    <location>
        <begin position="63"/>
        <end position="185"/>
    </location>
</feature>
<keyword evidence="3 8" id="KW-1134">Transmembrane beta strand</keyword>
<dbReference type="Pfam" id="PF07715">
    <property type="entry name" value="Plug"/>
    <property type="match status" value="1"/>
</dbReference>
<keyword evidence="6 8" id="KW-0472">Membrane</keyword>
<evidence type="ECO:0000256" key="1">
    <source>
        <dbReference type="ARBA" id="ARBA00004571"/>
    </source>
</evidence>
<keyword evidence="13" id="KW-1185">Reference proteome</keyword>
<gene>
    <name evidence="12" type="ORF">SAMN05444267_10354</name>
</gene>
<dbReference type="PANTHER" id="PTHR47234:SF3">
    <property type="entry name" value="SECRETIN_TONB SHORT N-TERMINAL DOMAIN-CONTAINING PROTEIN"/>
    <property type="match status" value="1"/>
</dbReference>
<keyword evidence="7 8" id="KW-0998">Cell outer membrane</keyword>
<protein>
    <submittedName>
        <fullName evidence="12">Iron complex outermembrane recepter protein</fullName>
    </submittedName>
</protein>
<dbReference type="PROSITE" id="PS52016">
    <property type="entry name" value="TONB_DEPENDENT_REC_3"/>
    <property type="match status" value="1"/>
</dbReference>
<dbReference type="Pfam" id="PF00593">
    <property type="entry name" value="TonB_dep_Rec_b-barrel"/>
    <property type="match status" value="1"/>
</dbReference>
<comment type="subcellular location">
    <subcellularLocation>
        <location evidence="1 8">Cell outer membrane</location>
        <topology evidence="1 8">Multi-pass membrane protein</topology>
    </subcellularLocation>
</comment>
<keyword evidence="2 8" id="KW-0813">Transport</keyword>
<dbReference type="STRING" id="1302687.SAMN05444267_10354"/>
<reference evidence="13" key="1">
    <citation type="submission" date="2016-11" db="EMBL/GenBank/DDBJ databases">
        <authorList>
            <person name="Varghese N."/>
            <person name="Submissions S."/>
        </authorList>
    </citation>
    <scope>NUCLEOTIDE SEQUENCE [LARGE SCALE GENOMIC DNA]</scope>
    <source>
        <strain evidence="13">DSM 26899</strain>
    </source>
</reference>
<evidence type="ECO:0000256" key="3">
    <source>
        <dbReference type="ARBA" id="ARBA00022452"/>
    </source>
</evidence>
<evidence type="ECO:0000256" key="6">
    <source>
        <dbReference type="ARBA" id="ARBA00023136"/>
    </source>
</evidence>
<dbReference type="SUPFAM" id="SSF56935">
    <property type="entry name" value="Porins"/>
    <property type="match status" value="1"/>
</dbReference>
<evidence type="ECO:0000256" key="5">
    <source>
        <dbReference type="ARBA" id="ARBA00023077"/>
    </source>
</evidence>
<organism evidence="12 13">
    <name type="scientific">Chryseobacterium polytrichastri</name>
    <dbReference type="NCBI Taxonomy" id="1302687"/>
    <lineage>
        <taxon>Bacteria</taxon>
        <taxon>Pseudomonadati</taxon>
        <taxon>Bacteroidota</taxon>
        <taxon>Flavobacteriia</taxon>
        <taxon>Flavobacteriales</taxon>
        <taxon>Weeksellaceae</taxon>
        <taxon>Chryseobacterium group</taxon>
        <taxon>Chryseobacterium</taxon>
    </lineage>
</organism>
<feature type="domain" description="TonB-dependent receptor-like beta-barrel" evidence="10">
    <location>
        <begin position="365"/>
        <end position="835"/>
    </location>
</feature>
<evidence type="ECO:0000256" key="9">
    <source>
        <dbReference type="RuleBase" id="RU003357"/>
    </source>
</evidence>
<dbReference type="InterPro" id="IPR039426">
    <property type="entry name" value="TonB-dep_rcpt-like"/>
</dbReference>
<keyword evidence="4 8" id="KW-0812">Transmembrane</keyword>
<dbReference type="AlphaFoldDB" id="A0A1M7G742"/>
<proteinExistence type="inferred from homology"/>
<dbReference type="GO" id="GO:0009279">
    <property type="term" value="C:cell outer membrane"/>
    <property type="evidence" value="ECO:0007669"/>
    <property type="project" value="UniProtKB-SubCell"/>
</dbReference>
<accession>A0A1M7G742</accession>
<dbReference type="InterPro" id="IPR000531">
    <property type="entry name" value="Beta-barrel_TonB"/>
</dbReference>
<dbReference type="EMBL" id="FRAV01000035">
    <property type="protein sequence ID" value="SHM12100.1"/>
    <property type="molecule type" value="Genomic_DNA"/>
</dbReference>
<keyword evidence="5 9" id="KW-0798">TonB box</keyword>
<evidence type="ECO:0000256" key="8">
    <source>
        <dbReference type="PROSITE-ProRule" id="PRU01360"/>
    </source>
</evidence>
<evidence type="ECO:0000256" key="7">
    <source>
        <dbReference type="ARBA" id="ARBA00023237"/>
    </source>
</evidence>
<evidence type="ECO:0000256" key="4">
    <source>
        <dbReference type="ARBA" id="ARBA00022692"/>
    </source>
</evidence>
<evidence type="ECO:0000313" key="12">
    <source>
        <dbReference type="EMBL" id="SHM12100.1"/>
    </source>
</evidence>
<evidence type="ECO:0000313" key="13">
    <source>
        <dbReference type="Proteomes" id="UP000184364"/>
    </source>
</evidence>
<dbReference type="Proteomes" id="UP000184364">
    <property type="component" value="Unassembled WGS sequence"/>
</dbReference>
<sequence length="875" mass="95860">MFAGVTVSILFILKFERNTREMKKLSISVLLLSVGLLSAQELEKEKQIEDVIIVGNRNAKRTKLETPVPVDVINIEKLQKSAPQTTVQDLLNYVIPSFNAVRQSASDGTEHIDPMTLRGMGPDQVLVLVNGKRRHTTSLVNYQNTVGNGSVGTDLSTIPVIAIDRIEVLRDGAAAQYGSDAIAGVINIILKKDIGASASLNYGLSGRNDGETYQGAANYGTSLGKEKSYINLSLQLSQRGKTTRTQNHDLIIYDQSNLNVVNNNGAISANGIALPNVSPIASGSYGNYFAYPFADPADGGTGSQISRAYDDALIAQNGLTRNDFNFQIGDAQIKQAQLFFNAEYPFNDHFKLYSFGGFSLKEGQGFGFRRLPSEKNNIVSSIYPNGFQANLKSQVYDLSYAVGTKYNVNDWFFDLSNTFGSNTFNYNVNNTNNASLGAKSPTSFYAGAHSFLQNTINLDVSKNLNNFNVAFGGEFRFEQYQIKAGDEASYATYDIYGNVVTSTTPASDIIGAGGSQSFMGFSPDNALKKSRHSTAVYADVSYDLDKKLNIDAAARFENYSDFGNTLNGKLAIRYEFVKNYAIRGAVGTGFRAPSLQQQYFNNSYADISTSGIGIVRKGIFTTDSKAAEVLGFDKLKQETSVNASLGFTLKPAKGLFITLDGYWIGVKDRIVITSNITDKRLSDPELVGENNVAESGRFFANAIDTETKGVDLVISYDWKLAGGNLNINLAGNYTETKITGFHFPQNLDTPQSEFFGPDQINIIETLSPKAKATLGLNYSINKFNFLVRNTYFGKVIRDGYPFGGVQEFSPKIVTDVSVGYDITKNVNLTIGANNLLDVFPDLQIYENSYYGVFKYAPVQMGTLGSYFFGRVNFNF</sequence>
<evidence type="ECO:0000259" key="11">
    <source>
        <dbReference type="Pfam" id="PF07715"/>
    </source>
</evidence>
<dbReference type="Gene3D" id="2.170.130.10">
    <property type="entry name" value="TonB-dependent receptor, plug domain"/>
    <property type="match status" value="1"/>
</dbReference>
<dbReference type="Gene3D" id="2.40.170.20">
    <property type="entry name" value="TonB-dependent receptor, beta-barrel domain"/>
    <property type="match status" value="1"/>
</dbReference>
<name>A0A1M7G742_9FLAO</name>
<evidence type="ECO:0000256" key="2">
    <source>
        <dbReference type="ARBA" id="ARBA00022448"/>
    </source>
</evidence>
<dbReference type="InterPro" id="IPR012910">
    <property type="entry name" value="Plug_dom"/>
</dbReference>